<proteinExistence type="predicted"/>
<dbReference type="Gene3D" id="1.10.600.10">
    <property type="entry name" value="Farnesyl Diphosphate Synthase"/>
    <property type="match status" value="1"/>
</dbReference>
<dbReference type="Proteomes" id="UP001161017">
    <property type="component" value="Unassembled WGS sequence"/>
</dbReference>
<keyword evidence="2" id="KW-1185">Reference proteome</keyword>
<name>A0AA43QPT5_9LECA</name>
<accession>A0AA43QPT5</accession>
<evidence type="ECO:0000313" key="1">
    <source>
        <dbReference type="EMBL" id="MDI1490375.1"/>
    </source>
</evidence>
<dbReference type="EMBL" id="JAPUFD010000011">
    <property type="protein sequence ID" value="MDI1490375.1"/>
    <property type="molecule type" value="Genomic_DNA"/>
</dbReference>
<gene>
    <name evidence="1" type="ORF">OHK93_001577</name>
</gene>
<dbReference type="AlphaFoldDB" id="A0AA43QPT5"/>
<dbReference type="SUPFAM" id="SSF48576">
    <property type="entry name" value="Terpenoid synthases"/>
    <property type="match status" value="1"/>
</dbReference>
<sequence>MQGRDLQSSFDTAGELLRTRYRGWYLALAELPTWGEEIDRQVQVYINDVQNVTLANLNWSYRAERYWDGNNAEVRRTRTISIPVGPKLTIQTGCKESNNK</sequence>
<evidence type="ECO:0000313" key="2">
    <source>
        <dbReference type="Proteomes" id="UP001161017"/>
    </source>
</evidence>
<reference evidence="1" key="1">
    <citation type="journal article" date="2023" name="Genome Biol. Evol.">
        <title>First Whole Genome Sequence and Flow Cytometry Genome Size Data for the Lichen-Forming Fungus Ramalina farinacea (Ascomycota).</title>
        <authorList>
            <person name="Llewellyn T."/>
            <person name="Mian S."/>
            <person name="Hill R."/>
            <person name="Leitch I.J."/>
            <person name="Gaya E."/>
        </authorList>
    </citation>
    <scope>NUCLEOTIDE SEQUENCE</scope>
    <source>
        <strain evidence="1">LIQ254RAFAR</strain>
    </source>
</reference>
<organism evidence="1 2">
    <name type="scientific">Ramalina farinacea</name>
    <dbReference type="NCBI Taxonomy" id="258253"/>
    <lineage>
        <taxon>Eukaryota</taxon>
        <taxon>Fungi</taxon>
        <taxon>Dikarya</taxon>
        <taxon>Ascomycota</taxon>
        <taxon>Pezizomycotina</taxon>
        <taxon>Lecanoromycetes</taxon>
        <taxon>OSLEUM clade</taxon>
        <taxon>Lecanoromycetidae</taxon>
        <taxon>Lecanorales</taxon>
        <taxon>Lecanorineae</taxon>
        <taxon>Ramalinaceae</taxon>
        <taxon>Ramalina</taxon>
    </lineage>
</organism>
<comment type="caution">
    <text evidence="1">The sequence shown here is derived from an EMBL/GenBank/DDBJ whole genome shotgun (WGS) entry which is preliminary data.</text>
</comment>
<dbReference type="InterPro" id="IPR008949">
    <property type="entry name" value="Isoprenoid_synthase_dom_sf"/>
</dbReference>
<protein>
    <submittedName>
        <fullName evidence="1">Uncharacterized protein</fullName>
    </submittedName>
</protein>